<keyword evidence="3" id="KW-1185">Reference proteome</keyword>
<proteinExistence type="predicted"/>
<feature type="signal peptide" evidence="1">
    <location>
        <begin position="1"/>
        <end position="25"/>
    </location>
</feature>
<gene>
    <name evidence="2" type="ORF">SAMN05421753_105113</name>
</gene>
<dbReference type="RefSeq" id="WP_092049013.1">
    <property type="nucleotide sequence ID" value="NZ_FOQD01000005.1"/>
</dbReference>
<name>A0A1I3F7F9_9PLAN</name>
<keyword evidence="1" id="KW-0732">Signal</keyword>
<protein>
    <submittedName>
        <fullName evidence="2">Uncharacterized protein</fullName>
    </submittedName>
</protein>
<sequence length="99" mass="10501">MKRALLGLFAAVMVMAVVGTDTAEAARWRGGRGGRVVIGVGSGYGGYGRGGYGYNRGYYGGYPGYYNTGYRGYNRGYGGYGYPGAYGRGYGGSGVYFRF</sequence>
<evidence type="ECO:0000313" key="2">
    <source>
        <dbReference type="EMBL" id="SFI07118.1"/>
    </source>
</evidence>
<organism evidence="2 3">
    <name type="scientific">Planctomicrobium piriforme</name>
    <dbReference type="NCBI Taxonomy" id="1576369"/>
    <lineage>
        <taxon>Bacteria</taxon>
        <taxon>Pseudomonadati</taxon>
        <taxon>Planctomycetota</taxon>
        <taxon>Planctomycetia</taxon>
        <taxon>Planctomycetales</taxon>
        <taxon>Planctomycetaceae</taxon>
        <taxon>Planctomicrobium</taxon>
    </lineage>
</organism>
<feature type="chain" id="PRO_5011773312" evidence="1">
    <location>
        <begin position="26"/>
        <end position="99"/>
    </location>
</feature>
<reference evidence="3" key="1">
    <citation type="submission" date="2016-10" db="EMBL/GenBank/DDBJ databases">
        <authorList>
            <person name="Varghese N."/>
            <person name="Submissions S."/>
        </authorList>
    </citation>
    <scope>NUCLEOTIDE SEQUENCE [LARGE SCALE GENOMIC DNA]</scope>
    <source>
        <strain evidence="3">DSM 26348</strain>
    </source>
</reference>
<evidence type="ECO:0000313" key="3">
    <source>
        <dbReference type="Proteomes" id="UP000199518"/>
    </source>
</evidence>
<evidence type="ECO:0000256" key="1">
    <source>
        <dbReference type="SAM" id="SignalP"/>
    </source>
</evidence>
<dbReference type="AlphaFoldDB" id="A0A1I3F7F9"/>
<accession>A0A1I3F7F9</accession>
<dbReference type="EMBL" id="FOQD01000005">
    <property type="protein sequence ID" value="SFI07118.1"/>
    <property type="molecule type" value="Genomic_DNA"/>
</dbReference>
<dbReference type="Proteomes" id="UP000199518">
    <property type="component" value="Unassembled WGS sequence"/>
</dbReference>